<evidence type="ECO:0000256" key="9">
    <source>
        <dbReference type="RuleBase" id="RU361153"/>
    </source>
</evidence>
<feature type="compositionally biased region" description="Polar residues" evidence="10">
    <location>
        <begin position="171"/>
        <end position="181"/>
    </location>
</feature>
<dbReference type="InterPro" id="IPR009034">
    <property type="entry name" value="Dockerin_dom_fun_sf"/>
</dbReference>
<gene>
    <name evidence="12" type="ORF">BCR32DRAFT_325628</name>
</gene>
<dbReference type="SUPFAM" id="SSF51445">
    <property type="entry name" value="(Trans)glycosidases"/>
    <property type="match status" value="1"/>
</dbReference>
<evidence type="ECO:0000313" key="12">
    <source>
        <dbReference type="EMBL" id="ORX85079.1"/>
    </source>
</evidence>
<keyword evidence="6" id="KW-0119">Carbohydrate metabolism</keyword>
<keyword evidence="2" id="KW-0732">Signal</keyword>
<feature type="domain" description="CBM10" evidence="11">
    <location>
        <begin position="99"/>
        <end position="135"/>
    </location>
</feature>
<reference evidence="12 13" key="1">
    <citation type="submission" date="2016-08" db="EMBL/GenBank/DDBJ databases">
        <title>A Parts List for Fungal Cellulosomes Revealed by Comparative Genomics.</title>
        <authorList>
            <consortium name="DOE Joint Genome Institute"/>
            <person name="Haitjema C.H."/>
            <person name="Gilmore S.P."/>
            <person name="Henske J.K."/>
            <person name="Solomon K.V."/>
            <person name="De Groot R."/>
            <person name="Kuo A."/>
            <person name="Mondo S.J."/>
            <person name="Salamov A.A."/>
            <person name="Labutti K."/>
            <person name="Zhao Z."/>
            <person name="Chiniquy J."/>
            <person name="Barry K."/>
            <person name="Brewer H.M."/>
            <person name="Purvine S.O."/>
            <person name="Wright A.T."/>
            <person name="Boxma B."/>
            <person name="Van Alen T."/>
            <person name="Hackstein J.H."/>
            <person name="Baker S.E."/>
            <person name="Grigoriev I.V."/>
            <person name="O'Malley M.A."/>
        </authorList>
    </citation>
    <scope>NUCLEOTIDE SEQUENCE [LARGE SCALE GENOMIC DNA]</scope>
    <source>
        <strain evidence="12 13">S4</strain>
    </source>
</reference>
<evidence type="ECO:0000256" key="2">
    <source>
        <dbReference type="ARBA" id="ARBA00022729"/>
    </source>
</evidence>
<dbReference type="OrthoDB" id="442731at2759"/>
<dbReference type="STRING" id="1754192.A0A1Y1XH44"/>
<dbReference type="Gene3D" id="3.90.1220.10">
    <property type="entry name" value="Cellulose docking domain, dockering"/>
    <property type="match status" value="3"/>
</dbReference>
<proteinExistence type="inferred from homology"/>
<keyword evidence="3" id="KW-0677">Repeat</keyword>
<evidence type="ECO:0000256" key="3">
    <source>
        <dbReference type="ARBA" id="ARBA00022737"/>
    </source>
</evidence>
<dbReference type="InterPro" id="IPR001547">
    <property type="entry name" value="Glyco_hydro_5"/>
</dbReference>
<evidence type="ECO:0000256" key="7">
    <source>
        <dbReference type="ARBA" id="ARBA00023295"/>
    </source>
</evidence>
<dbReference type="GO" id="GO:0004553">
    <property type="term" value="F:hydrolase activity, hydrolyzing O-glycosyl compounds"/>
    <property type="evidence" value="ECO:0007669"/>
    <property type="project" value="InterPro"/>
</dbReference>
<evidence type="ECO:0000256" key="6">
    <source>
        <dbReference type="ARBA" id="ARBA00023277"/>
    </source>
</evidence>
<feature type="domain" description="CBM10" evidence="11">
    <location>
        <begin position="10"/>
        <end position="47"/>
    </location>
</feature>
<keyword evidence="5" id="KW-0136">Cellulose degradation</keyword>
<evidence type="ECO:0000256" key="1">
    <source>
        <dbReference type="ARBA" id="ARBA00005641"/>
    </source>
</evidence>
<evidence type="ECO:0000256" key="10">
    <source>
        <dbReference type="SAM" id="MobiDB-lite"/>
    </source>
</evidence>
<keyword evidence="7 9" id="KW-0326">Glycosidase</keyword>
<keyword evidence="4 9" id="KW-0378">Hydrolase</keyword>
<dbReference type="EMBL" id="MCFG01000041">
    <property type="protein sequence ID" value="ORX85079.1"/>
    <property type="molecule type" value="Genomic_DNA"/>
</dbReference>
<evidence type="ECO:0000256" key="4">
    <source>
        <dbReference type="ARBA" id="ARBA00022801"/>
    </source>
</evidence>
<dbReference type="InterPro" id="IPR002883">
    <property type="entry name" value="CBM10/Dockerin_dom"/>
</dbReference>
<dbReference type="Pfam" id="PF00150">
    <property type="entry name" value="Cellulase"/>
    <property type="match status" value="1"/>
</dbReference>
<dbReference type="PROSITE" id="PS51763">
    <property type="entry name" value="CBM10"/>
    <property type="match status" value="3"/>
</dbReference>
<comment type="caution">
    <text evidence="12">The sequence shown here is derived from an EMBL/GenBank/DDBJ whole genome shotgun (WGS) entry which is preliminary data.</text>
</comment>
<dbReference type="InterPro" id="IPR017853">
    <property type="entry name" value="GH"/>
</dbReference>
<reference evidence="12 13" key="2">
    <citation type="submission" date="2016-08" db="EMBL/GenBank/DDBJ databases">
        <title>Pervasive Adenine N6-methylation of Active Genes in Fungi.</title>
        <authorList>
            <consortium name="DOE Joint Genome Institute"/>
            <person name="Mondo S.J."/>
            <person name="Dannebaum R.O."/>
            <person name="Kuo R.C."/>
            <person name="Labutti K."/>
            <person name="Haridas S."/>
            <person name="Kuo A."/>
            <person name="Salamov A."/>
            <person name="Ahrendt S.R."/>
            <person name="Lipzen A."/>
            <person name="Sullivan W."/>
            <person name="Andreopoulos W.B."/>
            <person name="Clum A."/>
            <person name="Lindquist E."/>
            <person name="Daum C."/>
            <person name="Ramamoorthy G.K."/>
            <person name="Gryganskyi A."/>
            <person name="Culley D."/>
            <person name="Magnuson J.K."/>
            <person name="James T.Y."/>
            <person name="O'Malley M.A."/>
            <person name="Stajich J.E."/>
            <person name="Spatafora J.W."/>
            <person name="Visel A."/>
            <person name="Grigoriev I.V."/>
        </authorList>
    </citation>
    <scope>NUCLEOTIDE SEQUENCE [LARGE SCALE GENOMIC DNA]</scope>
    <source>
        <strain evidence="12 13">S4</strain>
    </source>
</reference>
<dbReference type="PROSITE" id="PS00659">
    <property type="entry name" value="GLYCOSYL_HYDROL_F5"/>
    <property type="match status" value="1"/>
</dbReference>
<accession>A0A1Y1XH44</accession>
<name>A0A1Y1XH44_9FUNG</name>
<comment type="similarity">
    <text evidence="1 9">Belongs to the glycosyl hydrolase 5 (cellulase A) family.</text>
</comment>
<dbReference type="Pfam" id="PF02013">
    <property type="entry name" value="CBM_10"/>
    <property type="match status" value="3"/>
</dbReference>
<keyword evidence="8" id="KW-0624">Polysaccharide degradation</keyword>
<protein>
    <submittedName>
        <fullName evidence="12">Glycoside hydrolase</fullName>
    </submittedName>
</protein>
<dbReference type="InterPro" id="IPR018087">
    <property type="entry name" value="Glyco_hydro_5_CS"/>
</dbReference>
<evidence type="ECO:0000313" key="13">
    <source>
        <dbReference type="Proteomes" id="UP000193944"/>
    </source>
</evidence>
<dbReference type="PANTHER" id="PTHR35923">
    <property type="entry name" value="MAJOR EXTRACELLULAR ENDOGLUCANASE"/>
    <property type="match status" value="1"/>
</dbReference>
<evidence type="ECO:0000256" key="8">
    <source>
        <dbReference type="ARBA" id="ARBA00023326"/>
    </source>
</evidence>
<evidence type="ECO:0000259" key="11">
    <source>
        <dbReference type="PROSITE" id="PS51763"/>
    </source>
</evidence>
<dbReference type="Proteomes" id="UP000193944">
    <property type="component" value="Unassembled WGS sequence"/>
</dbReference>
<keyword evidence="13" id="KW-1185">Reference proteome</keyword>
<dbReference type="AlphaFoldDB" id="A0A1Y1XH44"/>
<feature type="region of interest" description="Disordered" evidence="10">
    <location>
        <begin position="149"/>
        <end position="189"/>
    </location>
</feature>
<dbReference type="SUPFAM" id="SSF64571">
    <property type="entry name" value="Cellulose docking domain, dockering"/>
    <property type="match status" value="3"/>
</dbReference>
<evidence type="ECO:0000256" key="5">
    <source>
        <dbReference type="ARBA" id="ARBA00023001"/>
    </source>
</evidence>
<dbReference type="Gene3D" id="3.20.20.80">
    <property type="entry name" value="Glycosidases"/>
    <property type="match status" value="1"/>
</dbReference>
<feature type="domain" description="CBM10" evidence="11">
    <location>
        <begin position="49"/>
        <end position="92"/>
    </location>
</feature>
<feature type="compositionally biased region" description="Low complexity" evidence="10">
    <location>
        <begin position="149"/>
        <end position="170"/>
    </location>
</feature>
<dbReference type="GO" id="GO:0030245">
    <property type="term" value="P:cellulose catabolic process"/>
    <property type="evidence" value="ECO:0007669"/>
    <property type="project" value="UniProtKB-KW"/>
</dbReference>
<organism evidence="12 13">
    <name type="scientific">Anaeromyces robustus</name>
    <dbReference type="NCBI Taxonomy" id="1754192"/>
    <lineage>
        <taxon>Eukaryota</taxon>
        <taxon>Fungi</taxon>
        <taxon>Fungi incertae sedis</taxon>
        <taxon>Chytridiomycota</taxon>
        <taxon>Chytridiomycota incertae sedis</taxon>
        <taxon>Neocallimastigomycetes</taxon>
        <taxon>Neocallimastigales</taxon>
        <taxon>Neocallimastigaceae</taxon>
        <taxon>Anaeromyces</taxon>
    </lineage>
</organism>
<sequence length="546" mass="61146">MSFIGKAFSSCTHASNQGYSCCKDCTVVYEDEAGKWGVENDQWCGIDTTCESQSDCWAAAEGFKCCSPGVKSILTDSKGSWGIENDEWCGIVDQKDDGSCWATAQGYGCCTGCEAIMTDDNRKWGFENGNWCGIIDSVCNKQTTTTTTIKSRTTTTTKERITTTSSSSSTGSNEPSTQTKPGWTPGNDQVLPGYLSTKGRYIVDEKGRKVKLAGISWFGGETTNLSPHGLWAKPLSHFIKIIKDLGYNHIRYPWTNEMLFPGAKTQSVDQLQNPDLADLTPLEVMDAVIDACGKAGIKVYLDRHRPLSGGQSELWYVAKVDEDKWIEDWQFLAKRYKGNPTVIGADLHNEPHGTACWGCGETKRDWRLAAERCGNAIHKVNPDWLIIVEGNDHYGEEGWQKGEGYWWGGMLKGVKENPVRLNTPNKLVYSAHDYDKNVFMQDWFKVSNFPDNMPEIWDDKWGYIAKEDIAPVLIGEFGSLLMDNKDVKWLQNLISYMNKNDVHWTFWCLNPNSGDTEGILGYDWTTVNTKKDNILTPGKAPNFLLK</sequence>
<dbReference type="PANTHER" id="PTHR35923:SF2">
    <property type="entry name" value="ENDOGLUCANASE"/>
    <property type="match status" value="1"/>
</dbReference>